<dbReference type="Pfam" id="PF00037">
    <property type="entry name" value="Fer4"/>
    <property type="match status" value="1"/>
</dbReference>
<feature type="domain" description="Radical SAM core" evidence="11">
    <location>
        <begin position="15"/>
        <end position="297"/>
    </location>
</feature>
<dbReference type="SFLD" id="SFLDS00029">
    <property type="entry name" value="Radical_SAM"/>
    <property type="match status" value="1"/>
</dbReference>
<dbReference type="InterPro" id="IPR007197">
    <property type="entry name" value="rSAM"/>
</dbReference>
<dbReference type="PROSITE" id="PS51918">
    <property type="entry name" value="RADICAL_SAM"/>
    <property type="match status" value="1"/>
</dbReference>
<dbReference type="GO" id="GO:0046872">
    <property type="term" value="F:metal ion binding"/>
    <property type="evidence" value="ECO:0007669"/>
    <property type="project" value="UniProtKB-KW"/>
</dbReference>
<dbReference type="InterPro" id="IPR013785">
    <property type="entry name" value="Aldolase_TIM"/>
</dbReference>
<evidence type="ECO:0000256" key="9">
    <source>
        <dbReference type="ARBA" id="ARBA00047365"/>
    </source>
</evidence>
<dbReference type="SFLD" id="SFLDG01118">
    <property type="entry name" value="activating_enzymes__group_2"/>
    <property type="match status" value="1"/>
</dbReference>
<dbReference type="PROSITE" id="PS00198">
    <property type="entry name" value="4FE4S_FER_1"/>
    <property type="match status" value="1"/>
</dbReference>
<evidence type="ECO:0000313" key="14">
    <source>
        <dbReference type="Proteomes" id="UP000094067"/>
    </source>
</evidence>
<proteinExistence type="inferred from homology"/>
<comment type="similarity">
    <text evidence="2">Belongs to the organic radical-activating enzymes family.</text>
</comment>
<dbReference type="SUPFAM" id="SSF54862">
    <property type="entry name" value="4Fe-4S ferredoxins"/>
    <property type="match status" value="1"/>
</dbReference>
<keyword evidence="7" id="KW-0408">Iron</keyword>
<comment type="caution">
    <text evidence="12">The sequence shown here is derived from an EMBL/GenBank/DDBJ whole genome shotgun (WGS) entry which is preliminary data.</text>
</comment>
<dbReference type="InterPro" id="IPR058240">
    <property type="entry name" value="rSAM_sf"/>
</dbReference>
<dbReference type="PROSITE" id="PS51379">
    <property type="entry name" value="4FE4S_FER_2"/>
    <property type="match status" value="2"/>
</dbReference>
<evidence type="ECO:0000256" key="5">
    <source>
        <dbReference type="ARBA" id="ARBA00022723"/>
    </source>
</evidence>
<dbReference type="GO" id="GO:0016491">
    <property type="term" value="F:oxidoreductase activity"/>
    <property type="evidence" value="ECO:0007669"/>
    <property type="project" value="UniProtKB-KW"/>
</dbReference>
<dbReference type="InterPro" id="IPR001989">
    <property type="entry name" value="Radical_activat_CS"/>
</dbReference>
<dbReference type="GO" id="GO:0051539">
    <property type="term" value="F:4 iron, 4 sulfur cluster binding"/>
    <property type="evidence" value="ECO:0007669"/>
    <property type="project" value="UniProtKB-KW"/>
</dbReference>
<comment type="catalytic activity">
    <reaction evidence="9">
        <text>glycyl-[protein] + reduced [flavodoxin] + S-adenosyl-L-methionine = glycin-2-yl radical-[protein] + semiquinone [flavodoxin] + 5'-deoxyadenosine + L-methionine + H(+)</text>
        <dbReference type="Rhea" id="RHEA:61976"/>
        <dbReference type="Rhea" id="RHEA-COMP:10622"/>
        <dbReference type="Rhea" id="RHEA-COMP:14480"/>
        <dbReference type="Rhea" id="RHEA-COMP:15993"/>
        <dbReference type="Rhea" id="RHEA-COMP:15994"/>
        <dbReference type="ChEBI" id="CHEBI:15378"/>
        <dbReference type="ChEBI" id="CHEBI:17319"/>
        <dbReference type="ChEBI" id="CHEBI:29947"/>
        <dbReference type="ChEBI" id="CHEBI:32722"/>
        <dbReference type="ChEBI" id="CHEBI:57618"/>
        <dbReference type="ChEBI" id="CHEBI:57844"/>
        <dbReference type="ChEBI" id="CHEBI:59789"/>
        <dbReference type="ChEBI" id="CHEBI:140311"/>
    </reaction>
</comment>
<dbReference type="SUPFAM" id="SSF102114">
    <property type="entry name" value="Radical SAM enzymes"/>
    <property type="match status" value="1"/>
</dbReference>
<evidence type="ECO:0000256" key="6">
    <source>
        <dbReference type="ARBA" id="ARBA00023002"/>
    </source>
</evidence>
<evidence type="ECO:0000259" key="10">
    <source>
        <dbReference type="PROSITE" id="PS51379"/>
    </source>
</evidence>
<evidence type="ECO:0000256" key="7">
    <source>
        <dbReference type="ARBA" id="ARBA00023004"/>
    </source>
</evidence>
<keyword evidence="4" id="KW-0949">S-adenosyl-L-methionine</keyword>
<dbReference type="PANTHER" id="PTHR30352">
    <property type="entry name" value="PYRUVATE FORMATE-LYASE-ACTIVATING ENZYME"/>
    <property type="match status" value="1"/>
</dbReference>
<dbReference type="Proteomes" id="UP000095003">
    <property type="component" value="Unassembled WGS sequence"/>
</dbReference>
<dbReference type="PATRIC" id="fig|1432052.3.peg.2636"/>
<protein>
    <submittedName>
        <fullName evidence="12">Benzylsuccinate synthase activating enzyme</fullName>
        <ecNumber evidence="12">1.97.1.-</ecNumber>
    </submittedName>
</protein>
<dbReference type="Gene3D" id="3.30.70.20">
    <property type="match status" value="1"/>
</dbReference>
<evidence type="ECO:0000259" key="11">
    <source>
        <dbReference type="PROSITE" id="PS51918"/>
    </source>
</evidence>
<dbReference type="PROSITE" id="PS01087">
    <property type="entry name" value="RADICAL_ACTIVATING"/>
    <property type="match status" value="1"/>
</dbReference>
<dbReference type="NCBIfam" id="TIGR02494">
    <property type="entry name" value="PFLE_PFLC"/>
    <property type="match status" value="1"/>
</dbReference>
<dbReference type="CDD" id="cd01335">
    <property type="entry name" value="Radical_SAM"/>
    <property type="match status" value="1"/>
</dbReference>
<dbReference type="Pfam" id="PF04055">
    <property type="entry name" value="Radical_SAM"/>
    <property type="match status" value="1"/>
</dbReference>
<evidence type="ECO:0000313" key="12">
    <source>
        <dbReference type="EMBL" id="ODM07155.1"/>
    </source>
</evidence>
<keyword evidence="5" id="KW-0479">Metal-binding</keyword>
<dbReference type="SFLD" id="SFLDG01066">
    <property type="entry name" value="organic_radical-activating_enz"/>
    <property type="match status" value="1"/>
</dbReference>
<comment type="cofactor">
    <cofactor evidence="1">
        <name>[4Fe-4S] cluster</name>
        <dbReference type="ChEBI" id="CHEBI:49883"/>
    </cofactor>
</comment>
<dbReference type="PIRSF" id="PIRSF000371">
    <property type="entry name" value="PFL_act_enz"/>
    <property type="match status" value="1"/>
</dbReference>
<dbReference type="InterPro" id="IPR017900">
    <property type="entry name" value="4Fe4S_Fe_S_CS"/>
</dbReference>
<dbReference type="PANTHER" id="PTHR30352:SF4">
    <property type="entry name" value="PYRUVATE FORMATE-LYASE 2-ACTIVATING ENZYME"/>
    <property type="match status" value="1"/>
</dbReference>
<dbReference type="Gene3D" id="3.20.20.70">
    <property type="entry name" value="Aldolase class I"/>
    <property type="match status" value="1"/>
</dbReference>
<feature type="domain" description="4Fe-4S ferredoxin-type" evidence="10">
    <location>
        <begin position="76"/>
        <end position="104"/>
    </location>
</feature>
<accession>A0A1E3AEJ2</accession>
<name>A0A1E3AEJ2_9FIRM</name>
<evidence type="ECO:0000313" key="13">
    <source>
        <dbReference type="EMBL" id="ODM11775.1"/>
    </source>
</evidence>
<keyword evidence="3" id="KW-0004">4Fe-4S</keyword>
<organism evidence="12 14">
    <name type="scientific">Eisenbergiella tayi</name>
    <dbReference type="NCBI Taxonomy" id="1432052"/>
    <lineage>
        <taxon>Bacteria</taxon>
        <taxon>Bacillati</taxon>
        <taxon>Bacillota</taxon>
        <taxon>Clostridia</taxon>
        <taxon>Lachnospirales</taxon>
        <taxon>Lachnospiraceae</taxon>
        <taxon>Eisenbergiella</taxon>
    </lineage>
</organism>
<dbReference type="EMBL" id="MCGI01000002">
    <property type="protein sequence ID" value="ODM11775.1"/>
    <property type="molecule type" value="Genomic_DNA"/>
</dbReference>
<dbReference type="InterPro" id="IPR040074">
    <property type="entry name" value="BssD/PflA/YjjW"/>
</dbReference>
<evidence type="ECO:0000256" key="4">
    <source>
        <dbReference type="ARBA" id="ARBA00022691"/>
    </source>
</evidence>
<dbReference type="InterPro" id="IPR034457">
    <property type="entry name" value="Organic_radical-activating"/>
</dbReference>
<evidence type="ECO:0000256" key="1">
    <source>
        <dbReference type="ARBA" id="ARBA00001966"/>
    </source>
</evidence>
<reference evidence="14 15" key="1">
    <citation type="submission" date="2016-07" db="EMBL/GenBank/DDBJ databases">
        <title>Characterization of isolates of Eisenbergiella tayi derived from blood cultures, using whole genome sequencing.</title>
        <authorList>
            <person name="Burdz T."/>
            <person name="Wiebe D."/>
            <person name="Huynh C."/>
            <person name="Bernard K."/>
        </authorList>
    </citation>
    <scope>NUCLEOTIDE SEQUENCE [LARGE SCALE GENOMIC DNA]</scope>
    <source>
        <strain evidence="12 14">NML 110608</strain>
        <strain evidence="13 15">NML 120489</strain>
    </source>
</reference>
<dbReference type="InterPro" id="IPR017896">
    <property type="entry name" value="4Fe4S_Fe-S-bd"/>
</dbReference>
<dbReference type="EMBL" id="MCGH01000002">
    <property type="protein sequence ID" value="ODM07155.1"/>
    <property type="molecule type" value="Genomic_DNA"/>
</dbReference>
<evidence type="ECO:0000256" key="3">
    <source>
        <dbReference type="ARBA" id="ARBA00022485"/>
    </source>
</evidence>
<dbReference type="Proteomes" id="UP000094067">
    <property type="component" value="Unassembled WGS sequence"/>
</dbReference>
<gene>
    <name evidence="12" type="primary">bssD_2</name>
    <name evidence="13" type="synonym">bssD_3</name>
    <name evidence="13" type="ORF">BEH84_02390</name>
    <name evidence="12" type="ORF">BEI61_03045</name>
</gene>
<keyword evidence="8" id="KW-0411">Iron-sulfur</keyword>
<dbReference type="AlphaFoldDB" id="A0A1E3AEJ2"/>
<feature type="domain" description="4Fe-4S ferredoxin-type" evidence="10">
    <location>
        <begin position="46"/>
        <end position="75"/>
    </location>
</feature>
<evidence type="ECO:0000313" key="15">
    <source>
        <dbReference type="Proteomes" id="UP000095003"/>
    </source>
</evidence>
<evidence type="ECO:0000256" key="8">
    <source>
        <dbReference type="ARBA" id="ARBA00023014"/>
    </source>
</evidence>
<dbReference type="InterPro" id="IPR012839">
    <property type="entry name" value="Organic_radical_activase"/>
</dbReference>
<keyword evidence="6 12" id="KW-0560">Oxidoreductase</keyword>
<evidence type="ECO:0000256" key="2">
    <source>
        <dbReference type="ARBA" id="ARBA00009777"/>
    </source>
</evidence>
<sequence>MEEVLVANIQKYAIHDGKGIRTTVFFKGCPLACRWCHNPETQGYGRELIFYEERCTGCGECVEECGNGAVTAADGKVYTDRELCRGCGECVDGCMRNARQLCGRGYSVGELAEELLKDRAFYETSGGGVTLSGGEPLVQDMDYLERLMGTLCGRGISVNVDTCGAVAFERLERVMPYTDRFLFDLKLMDEDKHREYTGRDNGLILENLKLLSGKGARIWIRIPVIGGVNDEAEELERMAGFLSENVHAEQINLIPYHNTGSGKYVHLGREYKGGMFYAPPKERMQELQRLMESKNIAPVFIGG</sequence>
<dbReference type="EC" id="1.97.1.-" evidence="12"/>